<protein>
    <submittedName>
        <fullName evidence="1">Uncharacterized protein</fullName>
    </submittedName>
</protein>
<organism evidence="1">
    <name type="scientific">Aureoumbra lagunensis</name>
    <dbReference type="NCBI Taxonomy" id="44058"/>
    <lineage>
        <taxon>Eukaryota</taxon>
        <taxon>Sar</taxon>
        <taxon>Stramenopiles</taxon>
        <taxon>Ochrophyta</taxon>
        <taxon>Pelagophyceae</taxon>
        <taxon>Pelagomonadales</taxon>
        <taxon>Aureoumbra</taxon>
    </lineage>
</organism>
<name>A0A7S3JVU5_9STRA</name>
<sequence>MVDEFLAEEPARKKRRRATRCAEKVKKDEACEILASEISKDALLSLFLWETSQAFKSHFSSGKYKYMKKISYRCNYASRLSLEVLTRASRERFAPPLQHYKLCLDVALSKLDGLSDLQDMIFEFAHLPTTNNWPIKAFLGLPTQLAQSLAKKKRNEFILQISLPKPVLETTTQTRCIPHSIWEKQRLWWADFLQKDRSLARNIAKCETVISNNMAFQNLAYPLLRLDPKIDLSLPHSLELLVRQNDAFIGTMIIPNDASLSELQHWLQYDIGSNLRHSHGRSFYGWCYLNLNGKIIHRNHTFERITVRMSRLHDYDRQYRSYNNWTDLSDEDSKQETKIFSTRKALLDFLHARADERDLKPVELSDCEPPEYKIYESTRGLYFSSIRPDIPKITSLFLELCVDCAVADLIPTPEEIDPPMNTIINEWWKNSPTEGSTLATCGTFDWSKTSEELSVAIIRRMPRLPDDSYPIIKFSNVTPNCLHLPPPSSSSSSV</sequence>
<evidence type="ECO:0000313" key="1">
    <source>
        <dbReference type="EMBL" id="CAE0364549.1"/>
    </source>
</evidence>
<dbReference type="AlphaFoldDB" id="A0A7S3JVU5"/>
<reference evidence="1" key="1">
    <citation type="submission" date="2021-01" db="EMBL/GenBank/DDBJ databases">
        <authorList>
            <person name="Corre E."/>
            <person name="Pelletier E."/>
            <person name="Niang G."/>
            <person name="Scheremetjew M."/>
            <person name="Finn R."/>
            <person name="Kale V."/>
            <person name="Holt S."/>
            <person name="Cochrane G."/>
            <person name="Meng A."/>
            <person name="Brown T."/>
            <person name="Cohen L."/>
        </authorList>
    </citation>
    <scope>NUCLEOTIDE SEQUENCE</scope>
    <source>
        <strain evidence="1">CCMP1510</strain>
    </source>
</reference>
<gene>
    <name evidence="1" type="ORF">ALAG00032_LOCUS5290</name>
</gene>
<accession>A0A7S3JVU5</accession>
<proteinExistence type="predicted"/>
<dbReference type="EMBL" id="HBIJ01007503">
    <property type="protein sequence ID" value="CAE0364549.1"/>
    <property type="molecule type" value="Transcribed_RNA"/>
</dbReference>